<name>A0A9Q1KFE0_9CARY</name>
<dbReference type="PANTHER" id="PTHR48063:SF35">
    <property type="entry name" value="RECEPTOR-LIKE PROTEIN 12"/>
    <property type="match status" value="1"/>
</dbReference>
<evidence type="ECO:0000256" key="6">
    <source>
        <dbReference type="ARBA" id="ARBA00023180"/>
    </source>
</evidence>
<evidence type="ECO:0000256" key="3">
    <source>
        <dbReference type="ARBA" id="ARBA00022729"/>
    </source>
</evidence>
<comment type="subcellular location">
    <subcellularLocation>
        <location evidence="1">Membrane</location>
        <topology evidence="1">Single-pass type I membrane protein</topology>
    </subcellularLocation>
</comment>
<dbReference type="InterPro" id="IPR032675">
    <property type="entry name" value="LRR_dom_sf"/>
</dbReference>
<evidence type="ECO:0000313" key="8">
    <source>
        <dbReference type="EMBL" id="KAJ8443231.1"/>
    </source>
</evidence>
<comment type="caution">
    <text evidence="8">The sequence shown here is derived from an EMBL/GenBank/DDBJ whole genome shotgun (WGS) entry which is preliminary data.</text>
</comment>
<dbReference type="InterPro" id="IPR001611">
    <property type="entry name" value="Leu-rich_rpt"/>
</dbReference>
<evidence type="ECO:0000256" key="2">
    <source>
        <dbReference type="ARBA" id="ARBA00022692"/>
    </source>
</evidence>
<dbReference type="SUPFAM" id="SSF52058">
    <property type="entry name" value="L domain-like"/>
    <property type="match status" value="1"/>
</dbReference>
<dbReference type="InterPro" id="IPR046956">
    <property type="entry name" value="RLP23-like"/>
</dbReference>
<evidence type="ECO:0000256" key="7">
    <source>
        <dbReference type="SAM" id="Phobius"/>
    </source>
</evidence>
<dbReference type="GO" id="GO:0016020">
    <property type="term" value="C:membrane"/>
    <property type="evidence" value="ECO:0007669"/>
    <property type="project" value="UniProtKB-SubCell"/>
</dbReference>
<dbReference type="PANTHER" id="PTHR48063">
    <property type="entry name" value="LRR RECEPTOR-LIKE KINASE"/>
    <property type="match status" value="1"/>
</dbReference>
<accession>A0A9Q1KFE0</accession>
<evidence type="ECO:0000256" key="4">
    <source>
        <dbReference type="ARBA" id="ARBA00022989"/>
    </source>
</evidence>
<keyword evidence="4 7" id="KW-1133">Transmembrane helix</keyword>
<dbReference type="EMBL" id="JAKOGI010000124">
    <property type="protein sequence ID" value="KAJ8443231.1"/>
    <property type="molecule type" value="Genomic_DNA"/>
</dbReference>
<keyword evidence="9" id="KW-1185">Reference proteome</keyword>
<keyword evidence="3" id="KW-0732">Signal</keyword>
<gene>
    <name evidence="8" type="ORF">Cgig2_017224</name>
</gene>
<reference evidence="8" key="1">
    <citation type="submission" date="2022-04" db="EMBL/GenBank/DDBJ databases">
        <title>Carnegiea gigantea Genome sequencing and assembly v2.</title>
        <authorList>
            <person name="Copetti D."/>
            <person name="Sanderson M.J."/>
            <person name="Burquez A."/>
            <person name="Wojciechowski M.F."/>
        </authorList>
    </citation>
    <scope>NUCLEOTIDE SEQUENCE</scope>
    <source>
        <strain evidence="8">SGP5-SGP5p</strain>
        <tissue evidence="8">Aerial part</tissue>
    </source>
</reference>
<dbReference type="Proteomes" id="UP001153076">
    <property type="component" value="Unassembled WGS sequence"/>
</dbReference>
<keyword evidence="2 7" id="KW-0812">Transmembrane</keyword>
<evidence type="ECO:0000256" key="1">
    <source>
        <dbReference type="ARBA" id="ARBA00004479"/>
    </source>
</evidence>
<keyword evidence="5 7" id="KW-0472">Membrane</keyword>
<feature type="transmembrane region" description="Helical" evidence="7">
    <location>
        <begin position="118"/>
        <end position="141"/>
    </location>
</feature>
<evidence type="ECO:0000313" key="9">
    <source>
        <dbReference type="Proteomes" id="UP001153076"/>
    </source>
</evidence>
<keyword evidence="6" id="KW-0325">Glycoprotein</keyword>
<sequence length="164" mass="18122">MEKVLKAFAIIDFSSNAFRAETPREMGNLNALIDLLCNSNTLGGSLHPELTNLNFLKSLNLSSNKLTGLIPTESQLQAFNAFACEGNSGLYCAQHIQMIDKTSSPDGSRQNSKSEMGWMLSAAQEGFHIGLTIFVGLLLYIKRFRQCYCKHLAKTCYGITAPRH</sequence>
<dbReference type="Pfam" id="PF00560">
    <property type="entry name" value="LRR_1"/>
    <property type="match status" value="1"/>
</dbReference>
<proteinExistence type="predicted"/>
<organism evidence="8 9">
    <name type="scientific">Carnegiea gigantea</name>
    <dbReference type="NCBI Taxonomy" id="171969"/>
    <lineage>
        <taxon>Eukaryota</taxon>
        <taxon>Viridiplantae</taxon>
        <taxon>Streptophyta</taxon>
        <taxon>Embryophyta</taxon>
        <taxon>Tracheophyta</taxon>
        <taxon>Spermatophyta</taxon>
        <taxon>Magnoliopsida</taxon>
        <taxon>eudicotyledons</taxon>
        <taxon>Gunneridae</taxon>
        <taxon>Pentapetalae</taxon>
        <taxon>Caryophyllales</taxon>
        <taxon>Cactineae</taxon>
        <taxon>Cactaceae</taxon>
        <taxon>Cactoideae</taxon>
        <taxon>Echinocereeae</taxon>
        <taxon>Carnegiea</taxon>
    </lineage>
</organism>
<evidence type="ECO:0000256" key="5">
    <source>
        <dbReference type="ARBA" id="ARBA00023136"/>
    </source>
</evidence>
<protein>
    <submittedName>
        <fullName evidence="8">Uncharacterized protein</fullName>
    </submittedName>
</protein>
<dbReference type="Gene3D" id="3.80.10.10">
    <property type="entry name" value="Ribonuclease Inhibitor"/>
    <property type="match status" value="1"/>
</dbReference>
<dbReference type="AlphaFoldDB" id="A0A9Q1KFE0"/>